<accession>A0ABZ3D5W0</accession>
<proteinExistence type="predicted"/>
<name>A0ABZ3D5W0_9PROT</name>
<organism evidence="1 2">
    <name type="scientific">Nguyenibacter vanlangensis</name>
    <dbReference type="NCBI Taxonomy" id="1216886"/>
    <lineage>
        <taxon>Bacteria</taxon>
        <taxon>Pseudomonadati</taxon>
        <taxon>Pseudomonadota</taxon>
        <taxon>Alphaproteobacteria</taxon>
        <taxon>Acetobacterales</taxon>
        <taxon>Acetobacteraceae</taxon>
        <taxon>Nguyenibacter</taxon>
    </lineage>
</organism>
<gene>
    <name evidence="1" type="ORF">AAC691_01425</name>
</gene>
<dbReference type="InterPro" id="IPR009394">
    <property type="entry name" value="MmcB-like"/>
</dbReference>
<sequence length="171" mass="18779">MAPCPAMPTDLAENQFAIRRAILHLCGQLGWATLNELVLPDGRRADIMALRPDNGLVCIEIKSGPRDFLADGKWETYQEWSDQLFFAVDHGFPLALLPETAGIMVADTGLLPTGLEVIAESAILRDAPQNTLAPARRRKLTHLFAMQAAERLARLNDPAITAALRAARRVE</sequence>
<dbReference type="Pfam" id="PF06319">
    <property type="entry name" value="MmcB-like"/>
    <property type="match status" value="1"/>
</dbReference>
<dbReference type="Proteomes" id="UP001449795">
    <property type="component" value="Chromosome"/>
</dbReference>
<evidence type="ECO:0000313" key="2">
    <source>
        <dbReference type="Proteomes" id="UP001449795"/>
    </source>
</evidence>
<protein>
    <submittedName>
        <fullName evidence="1">MmcB family DNA repair protein</fullName>
    </submittedName>
</protein>
<dbReference type="EMBL" id="CP152276">
    <property type="protein sequence ID" value="XAE43163.1"/>
    <property type="molecule type" value="Genomic_DNA"/>
</dbReference>
<reference evidence="1 2" key="1">
    <citation type="submission" date="2024-04" db="EMBL/GenBank/DDBJ databases">
        <title>Complete genome sequence of Nguyenibacter vanlangesis HBCM-1154, a strain capable of nitrogen fixation, IAA production, and phosphorus solubilization isolated from sugarcane soil.</title>
        <authorList>
            <person name="MY HANH P."/>
        </authorList>
    </citation>
    <scope>NUCLEOTIDE SEQUENCE [LARGE SCALE GENOMIC DNA]</scope>
    <source>
        <strain evidence="1 2">HBCM 1154</strain>
    </source>
</reference>
<dbReference type="RefSeq" id="WP_342628706.1">
    <property type="nucleotide sequence ID" value="NZ_CP152276.1"/>
</dbReference>
<evidence type="ECO:0000313" key="1">
    <source>
        <dbReference type="EMBL" id="XAE43163.1"/>
    </source>
</evidence>
<keyword evidence="2" id="KW-1185">Reference proteome</keyword>